<gene>
    <name evidence="2" type="ORF">HYC85_009609</name>
</gene>
<feature type="compositionally biased region" description="Gly residues" evidence="1">
    <location>
        <begin position="143"/>
        <end position="152"/>
    </location>
</feature>
<reference evidence="3" key="1">
    <citation type="journal article" date="2020" name="Nat. Commun.">
        <title>Genome assembly of wild tea tree DASZ reveals pedigree and selection history of tea varieties.</title>
        <authorList>
            <person name="Zhang W."/>
            <person name="Zhang Y."/>
            <person name="Qiu H."/>
            <person name="Guo Y."/>
            <person name="Wan H."/>
            <person name="Zhang X."/>
            <person name="Scossa F."/>
            <person name="Alseekh S."/>
            <person name="Zhang Q."/>
            <person name="Wang P."/>
            <person name="Xu L."/>
            <person name="Schmidt M.H."/>
            <person name="Jia X."/>
            <person name="Li D."/>
            <person name="Zhu A."/>
            <person name="Guo F."/>
            <person name="Chen W."/>
            <person name="Ni D."/>
            <person name="Usadel B."/>
            <person name="Fernie A.R."/>
            <person name="Wen W."/>
        </authorList>
    </citation>
    <scope>NUCLEOTIDE SEQUENCE [LARGE SCALE GENOMIC DNA]</scope>
    <source>
        <strain evidence="3">cv. G240</strain>
    </source>
</reference>
<dbReference type="Pfam" id="PF14009">
    <property type="entry name" value="PADRE"/>
    <property type="match status" value="1"/>
</dbReference>
<sequence>MGNCNSDESTSVVTATAKLVFLDGALQEFSSPVKVSHVLQKNPACFVCDSDDMYFDDFVSAMDGEEELRLGQLYFALPLNWLGQPLQAEDMAALAVKASVALEKSCGGGGGGGGGERCGLSTRMVDPFVFSDEKRVGLRRKVGGSGSGGGGLVEERRERRGGGGSGGGRHKGRKFTAELSVIEED</sequence>
<accession>A0A7J7HGC7</accession>
<feature type="region of interest" description="Disordered" evidence="1">
    <location>
        <begin position="139"/>
        <end position="185"/>
    </location>
</feature>
<evidence type="ECO:0000256" key="1">
    <source>
        <dbReference type="SAM" id="MobiDB-lite"/>
    </source>
</evidence>
<dbReference type="InterPro" id="IPR025322">
    <property type="entry name" value="PADRE_dom"/>
</dbReference>
<keyword evidence="3" id="KW-1185">Reference proteome</keyword>
<dbReference type="Proteomes" id="UP000593564">
    <property type="component" value="Unassembled WGS sequence"/>
</dbReference>
<organism evidence="2 3">
    <name type="scientific">Camellia sinensis</name>
    <name type="common">Tea plant</name>
    <name type="synonym">Thea sinensis</name>
    <dbReference type="NCBI Taxonomy" id="4442"/>
    <lineage>
        <taxon>Eukaryota</taxon>
        <taxon>Viridiplantae</taxon>
        <taxon>Streptophyta</taxon>
        <taxon>Embryophyta</taxon>
        <taxon>Tracheophyta</taxon>
        <taxon>Spermatophyta</taxon>
        <taxon>Magnoliopsida</taxon>
        <taxon>eudicotyledons</taxon>
        <taxon>Gunneridae</taxon>
        <taxon>Pentapetalae</taxon>
        <taxon>asterids</taxon>
        <taxon>Ericales</taxon>
        <taxon>Theaceae</taxon>
        <taxon>Camellia</taxon>
    </lineage>
</organism>
<dbReference type="PANTHER" id="PTHR33052">
    <property type="entry name" value="DUF4228 DOMAIN PROTEIN-RELATED"/>
    <property type="match status" value="1"/>
</dbReference>
<protein>
    <submittedName>
        <fullName evidence="2">Uncharacterized protein</fullName>
    </submittedName>
</protein>
<dbReference type="AlphaFoldDB" id="A0A7J7HGC7"/>
<evidence type="ECO:0000313" key="2">
    <source>
        <dbReference type="EMBL" id="KAF5951665.1"/>
    </source>
</evidence>
<dbReference type="EMBL" id="JACBKZ010000004">
    <property type="protein sequence ID" value="KAF5951665.1"/>
    <property type="molecule type" value="Genomic_DNA"/>
</dbReference>
<comment type="caution">
    <text evidence="2">The sequence shown here is derived from an EMBL/GenBank/DDBJ whole genome shotgun (WGS) entry which is preliminary data.</text>
</comment>
<name>A0A7J7HGC7_CAMSI</name>
<reference evidence="2 3" key="2">
    <citation type="submission" date="2020-07" db="EMBL/GenBank/DDBJ databases">
        <title>Genome assembly of wild tea tree DASZ reveals pedigree and selection history of tea varieties.</title>
        <authorList>
            <person name="Zhang W."/>
        </authorList>
    </citation>
    <scope>NUCLEOTIDE SEQUENCE [LARGE SCALE GENOMIC DNA]</scope>
    <source>
        <strain evidence="3">cv. G240</strain>
        <tissue evidence="2">Leaf</tissue>
    </source>
</reference>
<proteinExistence type="predicted"/>
<evidence type="ECO:0000313" key="3">
    <source>
        <dbReference type="Proteomes" id="UP000593564"/>
    </source>
</evidence>